<organism evidence="1">
    <name type="scientific">candidate division CPR1 bacterium ADurb.Bin160</name>
    <dbReference type="NCBI Taxonomy" id="1852826"/>
    <lineage>
        <taxon>Bacteria</taxon>
        <taxon>candidate division CPR1</taxon>
    </lineage>
</organism>
<name>A0A1V5ZJH5_9BACT</name>
<gene>
    <name evidence="1" type="ORF">BWY04_01360</name>
</gene>
<proteinExistence type="predicted"/>
<protein>
    <submittedName>
        <fullName evidence="1">Uncharacterized protein</fullName>
    </submittedName>
</protein>
<reference evidence="1" key="1">
    <citation type="submission" date="2017-02" db="EMBL/GenBank/DDBJ databases">
        <title>Delving into the versatile metabolic prowess of the omnipresent phylum Bacteroidetes.</title>
        <authorList>
            <person name="Nobu M.K."/>
            <person name="Mei R."/>
            <person name="Narihiro T."/>
            <person name="Kuroda K."/>
            <person name="Liu W.-T."/>
        </authorList>
    </citation>
    <scope>NUCLEOTIDE SEQUENCE</scope>
    <source>
        <strain evidence="1">ADurb.Bin160</strain>
    </source>
</reference>
<evidence type="ECO:0000313" key="1">
    <source>
        <dbReference type="EMBL" id="OQB40353.1"/>
    </source>
</evidence>
<dbReference type="AlphaFoldDB" id="A0A1V5ZJH5"/>
<dbReference type="EMBL" id="MWDB01000047">
    <property type="protein sequence ID" value="OQB40353.1"/>
    <property type="molecule type" value="Genomic_DNA"/>
</dbReference>
<dbReference type="Proteomes" id="UP000485621">
    <property type="component" value="Unassembled WGS sequence"/>
</dbReference>
<sequence length="124" mass="14606">MSFCTACDLCGEKLLENEKTQSLQIHKTKLHICDFCFSLREKYMKLISEVKKEIETQSESLKKLLSLNSNQSRTLKDVCLNILDRSLDDLEEEFAKESEYIFELWEKESKEKRNKNQTDASERS</sequence>
<comment type="caution">
    <text evidence="1">The sequence shown here is derived from an EMBL/GenBank/DDBJ whole genome shotgun (WGS) entry which is preliminary data.</text>
</comment>
<accession>A0A1V5ZJH5</accession>